<dbReference type="PROSITE" id="PS51228">
    <property type="entry name" value="ACB_2"/>
    <property type="match status" value="1"/>
</dbReference>
<dbReference type="GO" id="GO:0006631">
    <property type="term" value="P:fatty acid metabolic process"/>
    <property type="evidence" value="ECO:0007669"/>
    <property type="project" value="TreeGrafter"/>
</dbReference>
<evidence type="ECO:0000259" key="3">
    <source>
        <dbReference type="PROSITE" id="PS51228"/>
    </source>
</evidence>
<name>A0A023FGA8_AMBCJ</name>
<dbReference type="PANTHER" id="PTHR23310">
    <property type="entry name" value="ACYL-COA-BINDING PROTEIN, ACBP"/>
    <property type="match status" value="1"/>
</dbReference>
<organism evidence="4">
    <name type="scientific">Amblyomma cajennense</name>
    <name type="common">Cayenne tick</name>
    <name type="synonym">Acarus cajennensis</name>
    <dbReference type="NCBI Taxonomy" id="34607"/>
    <lineage>
        <taxon>Eukaryota</taxon>
        <taxon>Metazoa</taxon>
        <taxon>Ecdysozoa</taxon>
        <taxon>Arthropoda</taxon>
        <taxon>Chelicerata</taxon>
        <taxon>Arachnida</taxon>
        <taxon>Acari</taxon>
        <taxon>Parasitiformes</taxon>
        <taxon>Ixodida</taxon>
        <taxon>Ixodoidea</taxon>
        <taxon>Ixodidae</taxon>
        <taxon>Amblyomminae</taxon>
        <taxon>Amblyomma</taxon>
    </lineage>
</organism>
<dbReference type="AlphaFoldDB" id="A0A023FGA8"/>
<keyword evidence="2" id="KW-0446">Lipid-binding</keyword>
<evidence type="ECO:0000256" key="2">
    <source>
        <dbReference type="ARBA" id="ARBA00023121"/>
    </source>
</evidence>
<proteinExistence type="evidence at transcript level"/>
<dbReference type="SUPFAM" id="SSF47027">
    <property type="entry name" value="Acyl-CoA binding protein"/>
    <property type="match status" value="1"/>
</dbReference>
<dbReference type="EMBL" id="GBBK01004464">
    <property type="protein sequence ID" value="JAC20018.1"/>
    <property type="molecule type" value="mRNA"/>
</dbReference>
<dbReference type="InterPro" id="IPR022408">
    <property type="entry name" value="Acyl-CoA-binding_prot_CS"/>
</dbReference>
<dbReference type="EMBL" id="GBBK01004463">
    <property type="protein sequence ID" value="JAC20019.1"/>
    <property type="molecule type" value="mRNA"/>
</dbReference>
<reference evidence="4" key="1">
    <citation type="submission" date="2014-03" db="EMBL/GenBank/DDBJ databases">
        <title>The sialotranscriptome of Amblyomma triste, Amblyomma parvum and Amblyomma cajennense ticks, uncovered by 454-based RNA-seq.</title>
        <authorList>
            <person name="Garcia G.R."/>
            <person name="Gardinassi L.G."/>
            <person name="Ribeiro J.M."/>
            <person name="Anatriello E."/>
            <person name="Ferreira B.R."/>
            <person name="Moreira H.N."/>
            <person name="Mafra C."/>
            <person name="Olegario M.M."/>
            <person name="Szabo P.J."/>
            <person name="Miranda-Santos I.K."/>
            <person name="Maruyama S.R."/>
        </authorList>
    </citation>
    <scope>NUCLEOTIDE SEQUENCE</scope>
    <source>
        <strain evidence="4">Uberlandia</strain>
        <tissue evidence="4">Salivary glands</tissue>
    </source>
</reference>
<dbReference type="PROSITE" id="PS00880">
    <property type="entry name" value="ACB_1"/>
    <property type="match status" value="1"/>
</dbReference>
<feature type="domain" description="ACB" evidence="3">
    <location>
        <begin position="3"/>
        <end position="88"/>
    </location>
</feature>
<evidence type="ECO:0000313" key="4">
    <source>
        <dbReference type="EMBL" id="JAC20019.1"/>
    </source>
</evidence>
<dbReference type="PANTHER" id="PTHR23310:SF62">
    <property type="entry name" value="ACYL-COA BINDING PROTEIN 1, ISOFORM A"/>
    <property type="match status" value="1"/>
</dbReference>
<dbReference type="Pfam" id="PF00887">
    <property type="entry name" value="ACBP"/>
    <property type="match status" value="1"/>
</dbReference>
<dbReference type="InterPro" id="IPR035984">
    <property type="entry name" value="Acyl-CoA-binding_sf"/>
</dbReference>
<protein>
    <submittedName>
        <fullName evidence="4">Putative acyl-coa-binding protein</fullName>
    </submittedName>
</protein>
<accession>A0A023FGA8</accession>
<dbReference type="GO" id="GO:0000062">
    <property type="term" value="F:fatty-acyl-CoA binding"/>
    <property type="evidence" value="ECO:0007669"/>
    <property type="project" value="InterPro"/>
</dbReference>
<dbReference type="InterPro" id="IPR000582">
    <property type="entry name" value="Acyl-CoA-binding_protein"/>
</dbReference>
<dbReference type="InterPro" id="IPR014352">
    <property type="entry name" value="FERM/acyl-CoA-bd_prot_sf"/>
</dbReference>
<comment type="similarity">
    <text evidence="1">Belongs to the ACBP family.</text>
</comment>
<dbReference type="PRINTS" id="PR00689">
    <property type="entry name" value="ACOABINDINGP"/>
</dbReference>
<dbReference type="Gene3D" id="1.20.80.10">
    <property type="match status" value="1"/>
</dbReference>
<evidence type="ECO:0000256" key="1">
    <source>
        <dbReference type="ARBA" id="ARBA00005567"/>
    </source>
</evidence>
<sequence>MSLDERFNKAAEDVKNLKQRPSDEELLELYGLFKQGSIGDCNISQPGMFDPKGRAKWTFWNKKKGTSQDEAKEAYVKYATTLIEKYNK</sequence>